<keyword evidence="1" id="KW-1133">Transmembrane helix</keyword>
<protein>
    <submittedName>
        <fullName evidence="2">DUF1269 domain-containing protein</fullName>
    </submittedName>
</protein>
<dbReference type="EMBL" id="JAZHGA010000011">
    <property type="protein sequence ID" value="MEM5341411.1"/>
    <property type="molecule type" value="Genomic_DNA"/>
</dbReference>
<reference evidence="2 3" key="1">
    <citation type="submission" date="2024-01" db="EMBL/GenBank/DDBJ databases">
        <title>The diversity of rhizobia nodulating Mimosa spp. in eleven states of Brazil covering several biomes is determined by host plant, location, and edaphic factors.</title>
        <authorList>
            <person name="Rouws L."/>
            <person name="Barauna A."/>
            <person name="Beukes C."/>
            <person name="De Faria S.M."/>
            <person name="Gross E."/>
            <person name="Dos Reis Junior F.B."/>
            <person name="Simon M."/>
            <person name="Maluk M."/>
            <person name="Odee D.W."/>
            <person name="Kenicer G."/>
            <person name="Young J.P.W."/>
            <person name="Reis V.M."/>
            <person name="Zilli J."/>
            <person name="James E.K."/>
        </authorList>
    </citation>
    <scope>NUCLEOTIDE SEQUENCE [LARGE SCALE GENOMIC DNA]</scope>
    <source>
        <strain evidence="2 3">JPY530</strain>
    </source>
</reference>
<evidence type="ECO:0000313" key="2">
    <source>
        <dbReference type="EMBL" id="MEM5341411.1"/>
    </source>
</evidence>
<dbReference type="InterPro" id="IPR009200">
    <property type="entry name" value="DUF1269_membrane"/>
</dbReference>
<comment type="caution">
    <text evidence="2">The sequence shown here is derived from an EMBL/GenBank/DDBJ whole genome shotgun (WGS) entry which is preliminary data.</text>
</comment>
<accession>A0ABU9R363</accession>
<keyword evidence="3" id="KW-1185">Reference proteome</keyword>
<name>A0ABU9R363_9BURK</name>
<keyword evidence="1" id="KW-0812">Transmembrane</keyword>
<dbReference type="Proteomes" id="UP001481677">
    <property type="component" value="Unassembled WGS sequence"/>
</dbReference>
<proteinExistence type="predicted"/>
<keyword evidence="1" id="KW-0472">Membrane</keyword>
<feature type="transmembrane region" description="Helical" evidence="1">
    <location>
        <begin position="69"/>
        <end position="92"/>
    </location>
</feature>
<evidence type="ECO:0000256" key="1">
    <source>
        <dbReference type="SAM" id="Phobius"/>
    </source>
</evidence>
<gene>
    <name evidence="2" type="ORF">V4C56_17515</name>
</gene>
<dbReference type="RefSeq" id="WP_342958980.1">
    <property type="nucleotide sequence ID" value="NZ_JAZHFZ010000010.1"/>
</dbReference>
<dbReference type="Pfam" id="PF06897">
    <property type="entry name" value="DUF1269"/>
    <property type="match status" value="1"/>
</dbReference>
<sequence length="266" mass="28963">MTNFIFALFPDDASARAGLEVFESLHLGGDITLFSYAIVRRGADGIPIVLERKTAPIGSRVGALMGGTAGLFGGLAGVGIGAAAGGIIGAVLDIFNLGMSKEFLDSICKELVPGKTAVFAEVSEELTRLADTRIQACGGRVLREARDDFLEDAIRKRIVRLKGEVEARRAGYAVRRTEKMLQALHEAVTRSEGKLQKAAVDAARHIEQYRAESSAKLDMLHQQLQSAAPETRVRIEQRMIDLQTDQKQRLAKLQEALDFAREAMRA</sequence>
<evidence type="ECO:0000313" key="3">
    <source>
        <dbReference type="Proteomes" id="UP001481677"/>
    </source>
</evidence>
<organism evidence="2 3">
    <name type="scientific">Paraburkholderia azotifigens</name>
    <dbReference type="NCBI Taxonomy" id="2057004"/>
    <lineage>
        <taxon>Bacteria</taxon>
        <taxon>Pseudomonadati</taxon>
        <taxon>Pseudomonadota</taxon>
        <taxon>Betaproteobacteria</taxon>
        <taxon>Burkholderiales</taxon>
        <taxon>Burkholderiaceae</taxon>
        <taxon>Paraburkholderia</taxon>
    </lineage>
</organism>